<gene>
    <name evidence="2" type="ORF">GCM10010411_92060</name>
</gene>
<dbReference type="Proteomes" id="UP001501509">
    <property type="component" value="Unassembled WGS sequence"/>
</dbReference>
<protein>
    <submittedName>
        <fullName evidence="2">Uncharacterized protein</fullName>
    </submittedName>
</protein>
<proteinExistence type="predicted"/>
<sequence>MLFFPWSAAGRITSAGTCITAANTKAKKNITLNDWQIDLSTGSVTATLNNQDPLKLGTFDRVPFNDKTVDAKHHRFGFAGAVTMTSAARPSSTPCAARPPSPPAICWTSTQTLPTKIPTTSPATSTTSNGRGCSG</sequence>
<comment type="caution">
    <text evidence="2">The sequence shown here is derived from an EMBL/GenBank/DDBJ whole genome shotgun (WGS) entry which is preliminary data.</text>
</comment>
<feature type="compositionally biased region" description="Low complexity" evidence="1">
    <location>
        <begin position="114"/>
        <end position="128"/>
    </location>
</feature>
<reference evidence="2 3" key="1">
    <citation type="journal article" date="2019" name="Int. J. Syst. Evol. Microbiol.">
        <title>The Global Catalogue of Microorganisms (GCM) 10K type strain sequencing project: providing services to taxonomists for standard genome sequencing and annotation.</title>
        <authorList>
            <consortium name="The Broad Institute Genomics Platform"/>
            <consortium name="The Broad Institute Genome Sequencing Center for Infectious Disease"/>
            <person name="Wu L."/>
            <person name="Ma J."/>
        </authorList>
    </citation>
    <scope>NUCLEOTIDE SEQUENCE [LARGE SCALE GENOMIC DNA]</scope>
    <source>
        <strain evidence="2 3">JCM 6833</strain>
    </source>
</reference>
<name>A0ABN3QXC6_9ACTN</name>
<feature type="region of interest" description="Disordered" evidence="1">
    <location>
        <begin position="113"/>
        <end position="135"/>
    </location>
</feature>
<accession>A0ABN3QXC6</accession>
<dbReference type="EMBL" id="BAAATD010000024">
    <property type="protein sequence ID" value="GAA2637841.1"/>
    <property type="molecule type" value="Genomic_DNA"/>
</dbReference>
<dbReference type="RefSeq" id="WP_344549120.1">
    <property type="nucleotide sequence ID" value="NZ_BAAATD010000024.1"/>
</dbReference>
<evidence type="ECO:0000313" key="3">
    <source>
        <dbReference type="Proteomes" id="UP001501509"/>
    </source>
</evidence>
<keyword evidence="3" id="KW-1185">Reference proteome</keyword>
<organism evidence="2 3">
    <name type="scientific">Actinomadura fulvescens</name>
    <dbReference type="NCBI Taxonomy" id="46160"/>
    <lineage>
        <taxon>Bacteria</taxon>
        <taxon>Bacillati</taxon>
        <taxon>Actinomycetota</taxon>
        <taxon>Actinomycetes</taxon>
        <taxon>Streptosporangiales</taxon>
        <taxon>Thermomonosporaceae</taxon>
        <taxon>Actinomadura</taxon>
    </lineage>
</organism>
<evidence type="ECO:0000256" key="1">
    <source>
        <dbReference type="SAM" id="MobiDB-lite"/>
    </source>
</evidence>
<evidence type="ECO:0000313" key="2">
    <source>
        <dbReference type="EMBL" id="GAA2637841.1"/>
    </source>
</evidence>